<reference evidence="11" key="1">
    <citation type="journal article" date="2021" name="PeerJ">
        <title>Extensive microbial diversity within the chicken gut microbiome revealed by metagenomics and culture.</title>
        <authorList>
            <person name="Gilroy R."/>
            <person name="Ravi A."/>
            <person name="Getino M."/>
            <person name="Pursley I."/>
            <person name="Horton D.L."/>
            <person name="Alikhan N.F."/>
            <person name="Baker D."/>
            <person name="Gharbi K."/>
            <person name="Hall N."/>
            <person name="Watson M."/>
            <person name="Adriaenssens E.M."/>
            <person name="Foster-Nyarko E."/>
            <person name="Jarju S."/>
            <person name="Secka A."/>
            <person name="Antonio M."/>
            <person name="Oren A."/>
            <person name="Chaudhuri R.R."/>
            <person name="La Ragione R."/>
            <person name="Hildebrand F."/>
            <person name="Pallen M.J."/>
        </authorList>
    </citation>
    <scope>NUCLEOTIDE SEQUENCE</scope>
    <source>
        <strain evidence="11">ChiSjej3B21-8574</strain>
    </source>
</reference>
<evidence type="ECO:0000256" key="4">
    <source>
        <dbReference type="ARBA" id="ARBA00022448"/>
    </source>
</evidence>
<evidence type="ECO:0000256" key="10">
    <source>
        <dbReference type="HAMAP-Rule" id="MF_00815"/>
    </source>
</evidence>
<proteinExistence type="inferred from homology"/>
<keyword evidence="9 10" id="KW-0066">ATP synthesis</keyword>
<dbReference type="PRINTS" id="PR00126">
    <property type="entry name" value="ATPASEGAMMA"/>
</dbReference>
<evidence type="ECO:0000256" key="3">
    <source>
        <dbReference type="ARBA" id="ARBA00007681"/>
    </source>
</evidence>
<dbReference type="CDD" id="cd12151">
    <property type="entry name" value="F1-ATPase_gamma"/>
    <property type="match status" value="1"/>
</dbReference>
<dbReference type="InterPro" id="IPR000131">
    <property type="entry name" value="ATP_synth_F1_gsu"/>
</dbReference>
<comment type="subunit">
    <text evidence="10">F-type ATPases have 2 components, CF(1) - the catalytic core - and CF(0) - the membrane proton channel. CF(1) has five subunits: alpha(3), beta(3), gamma(1), delta(1), epsilon(1). CF(0) has three main subunits: a, b and c.</text>
</comment>
<comment type="similarity">
    <text evidence="3 10">Belongs to the ATPase gamma chain family.</text>
</comment>
<keyword evidence="8 10" id="KW-0139">CF(1)</keyword>
<dbReference type="AlphaFoldDB" id="A0A9D2PJY6"/>
<dbReference type="SUPFAM" id="SSF52943">
    <property type="entry name" value="ATP synthase (F1-ATPase), gamma subunit"/>
    <property type="match status" value="1"/>
</dbReference>
<evidence type="ECO:0000313" key="12">
    <source>
        <dbReference type="Proteomes" id="UP000823904"/>
    </source>
</evidence>
<dbReference type="GO" id="GO:0005886">
    <property type="term" value="C:plasma membrane"/>
    <property type="evidence" value="ECO:0007669"/>
    <property type="project" value="UniProtKB-SubCell"/>
</dbReference>
<dbReference type="Pfam" id="PF00231">
    <property type="entry name" value="ATP-synt"/>
    <property type="match status" value="1"/>
</dbReference>
<comment type="caution">
    <text evidence="11">The sequence shown here is derived from an EMBL/GenBank/DDBJ whole genome shotgun (WGS) entry which is preliminary data.</text>
</comment>
<keyword evidence="6 10" id="KW-0406">Ion transport</keyword>
<dbReference type="PANTHER" id="PTHR11693">
    <property type="entry name" value="ATP SYNTHASE GAMMA CHAIN"/>
    <property type="match status" value="1"/>
</dbReference>
<evidence type="ECO:0000256" key="5">
    <source>
        <dbReference type="ARBA" id="ARBA00022781"/>
    </source>
</evidence>
<evidence type="ECO:0000256" key="9">
    <source>
        <dbReference type="ARBA" id="ARBA00023310"/>
    </source>
</evidence>
<keyword evidence="4 10" id="KW-0813">Transport</keyword>
<keyword evidence="10" id="KW-1003">Cell membrane</keyword>
<gene>
    <name evidence="10 11" type="primary">atpG</name>
    <name evidence="11" type="ORF">H9754_06710</name>
</gene>
<evidence type="ECO:0000256" key="8">
    <source>
        <dbReference type="ARBA" id="ARBA00023196"/>
    </source>
</evidence>
<dbReference type="EMBL" id="DWWD01000026">
    <property type="protein sequence ID" value="HJC50253.1"/>
    <property type="molecule type" value="Genomic_DNA"/>
</dbReference>
<dbReference type="GO" id="GO:0005524">
    <property type="term" value="F:ATP binding"/>
    <property type="evidence" value="ECO:0007669"/>
    <property type="project" value="UniProtKB-UniRule"/>
</dbReference>
<accession>A0A9D2PJY6</accession>
<dbReference type="GO" id="GO:0046933">
    <property type="term" value="F:proton-transporting ATP synthase activity, rotational mechanism"/>
    <property type="evidence" value="ECO:0007669"/>
    <property type="project" value="UniProtKB-UniRule"/>
</dbReference>
<evidence type="ECO:0000256" key="6">
    <source>
        <dbReference type="ARBA" id="ARBA00023065"/>
    </source>
</evidence>
<dbReference type="GO" id="GO:0042777">
    <property type="term" value="P:proton motive force-driven plasma membrane ATP synthesis"/>
    <property type="evidence" value="ECO:0007669"/>
    <property type="project" value="UniProtKB-UniRule"/>
</dbReference>
<evidence type="ECO:0000313" key="11">
    <source>
        <dbReference type="EMBL" id="HJC50253.1"/>
    </source>
</evidence>
<organism evidence="11 12">
    <name type="scientific">Candidatus Anaerostipes avistercoris</name>
    <dbReference type="NCBI Taxonomy" id="2838462"/>
    <lineage>
        <taxon>Bacteria</taxon>
        <taxon>Bacillati</taxon>
        <taxon>Bacillota</taxon>
        <taxon>Clostridia</taxon>
        <taxon>Lachnospirales</taxon>
        <taxon>Lachnospiraceae</taxon>
        <taxon>Anaerostipes</taxon>
    </lineage>
</organism>
<comment type="subcellular location">
    <subcellularLocation>
        <location evidence="10">Cell membrane</location>
        <topology evidence="10">Peripheral membrane protein</topology>
    </subcellularLocation>
    <subcellularLocation>
        <location evidence="2">Membrane</location>
        <topology evidence="2">Peripheral membrane protein</topology>
    </subcellularLocation>
</comment>
<dbReference type="Proteomes" id="UP000823904">
    <property type="component" value="Unassembled WGS sequence"/>
</dbReference>
<dbReference type="HAMAP" id="MF_00815">
    <property type="entry name" value="ATP_synth_gamma_bact"/>
    <property type="match status" value="1"/>
</dbReference>
<comment type="function">
    <text evidence="1 10">Produces ATP from ADP in the presence of a proton gradient across the membrane. The gamma chain is believed to be important in regulating ATPase activity and the flow of protons through the CF(0) complex.</text>
</comment>
<dbReference type="Gene3D" id="1.10.287.80">
    <property type="entry name" value="ATP synthase, gamma subunit, helix hairpin domain"/>
    <property type="match status" value="1"/>
</dbReference>
<evidence type="ECO:0000256" key="2">
    <source>
        <dbReference type="ARBA" id="ARBA00004170"/>
    </source>
</evidence>
<evidence type="ECO:0000256" key="7">
    <source>
        <dbReference type="ARBA" id="ARBA00023136"/>
    </source>
</evidence>
<protein>
    <recommendedName>
        <fullName evidence="10">ATP synthase gamma chain</fullName>
    </recommendedName>
    <alternativeName>
        <fullName evidence="10">ATP synthase F1 sector gamma subunit</fullName>
    </alternativeName>
    <alternativeName>
        <fullName evidence="10">F-ATPase gamma subunit</fullName>
    </alternativeName>
</protein>
<dbReference type="InterPro" id="IPR035968">
    <property type="entry name" value="ATP_synth_F1_ATPase_gsu"/>
</dbReference>
<reference evidence="11" key="2">
    <citation type="submission" date="2021-04" db="EMBL/GenBank/DDBJ databases">
        <authorList>
            <person name="Gilroy R."/>
        </authorList>
    </citation>
    <scope>NUCLEOTIDE SEQUENCE</scope>
    <source>
        <strain evidence="11">ChiSjej3B21-8574</strain>
    </source>
</reference>
<dbReference type="PANTHER" id="PTHR11693:SF22">
    <property type="entry name" value="ATP SYNTHASE SUBUNIT GAMMA, MITOCHONDRIAL"/>
    <property type="match status" value="1"/>
</dbReference>
<dbReference type="PROSITE" id="PS00153">
    <property type="entry name" value="ATPASE_GAMMA"/>
    <property type="match status" value="1"/>
</dbReference>
<dbReference type="InterPro" id="IPR023632">
    <property type="entry name" value="ATP_synth_F1_gsu_CS"/>
</dbReference>
<sequence>MASMIDIKRRKSSIESTEQITKAMKLVATVKFQRARQRAEESRPYFYKMHQTIHSILEKAEGMDHPYLRENSSRVKGVIVISSNRGLAGGYNHNIVRLIRDRGWDREELAIYGVGHKAMEILEHRGYHMVSDDSEIINEPEYHDAKRLGDKVLQAFEKGEIGEIYLAYTDFKSTVVHEPRIIRLLPIDPVKTENENSKGKLLMNFEPEPEELLPTLIPKYVCSMIYGALTASVASENSARMQAMDSAVSNAQEMISELELIYNRARQDAITQELTEIISGAEALK</sequence>
<name>A0A9D2PJY6_9FIRM</name>
<evidence type="ECO:0000256" key="1">
    <source>
        <dbReference type="ARBA" id="ARBA00003456"/>
    </source>
</evidence>
<dbReference type="NCBIfam" id="TIGR01146">
    <property type="entry name" value="ATPsyn_F1gamma"/>
    <property type="match status" value="1"/>
</dbReference>
<dbReference type="GO" id="GO:0045259">
    <property type="term" value="C:proton-transporting ATP synthase complex"/>
    <property type="evidence" value="ECO:0007669"/>
    <property type="project" value="UniProtKB-KW"/>
</dbReference>
<keyword evidence="5 10" id="KW-0375">Hydrogen ion transport</keyword>
<dbReference type="Gene3D" id="3.40.1380.10">
    <property type="match status" value="1"/>
</dbReference>
<keyword evidence="7 10" id="KW-0472">Membrane</keyword>